<keyword evidence="2 5" id="KW-0238">DNA-binding</keyword>
<sequence>MQMSLSSSSDDSSDQETPFNTSMNLTTGVGRSSSHQQTPTSIDSPNQLPTSPPYKKPRGRPPGSKNKPKPPLVITQDNEQAMKPVVIEVAAGTDVLEAVIQFALRSQTCLSILSASGTIANATIYYPLCRAPSFTLHGPFSLMSLTGTFLYPPSPPPLPIGCCSSSSSSSNPNVNPLEAPPPGMTFGITLAGVQGQVFGGIIGGKVIAGGDGVKVVCSLFKNPELHRAGGVILEADDVGDDDNNNVNGNGGSGGDEGGDPGASSSGAVGGGENVSGFNVPDPMPLNLAQSDPSFMPWNQPSHPHPPNY</sequence>
<feature type="compositionally biased region" description="Polar residues" evidence="6">
    <location>
        <begin position="287"/>
        <end position="301"/>
    </location>
</feature>
<gene>
    <name evidence="8" type="ORF">MtrunA17_Chr3g0094471</name>
</gene>
<evidence type="ECO:0000256" key="3">
    <source>
        <dbReference type="ARBA" id="ARBA00023163"/>
    </source>
</evidence>
<evidence type="ECO:0000256" key="1">
    <source>
        <dbReference type="ARBA" id="ARBA00023015"/>
    </source>
</evidence>
<dbReference type="GO" id="GO:0003680">
    <property type="term" value="F:minor groove of adenine-thymine-rich DNA binding"/>
    <property type="evidence" value="ECO:0007669"/>
    <property type="project" value="UniProtKB-UniRule"/>
</dbReference>
<dbReference type="Proteomes" id="UP000265566">
    <property type="component" value="Chromosome 3"/>
</dbReference>
<dbReference type="SUPFAM" id="SSF117856">
    <property type="entry name" value="AF0104/ALDC/Ptd012-like"/>
    <property type="match status" value="1"/>
</dbReference>
<feature type="compositionally biased region" description="Low complexity" evidence="6">
    <location>
        <begin position="1"/>
        <end position="10"/>
    </location>
</feature>
<feature type="region of interest" description="Disordered" evidence="6">
    <location>
        <begin position="235"/>
        <end position="308"/>
    </location>
</feature>
<keyword evidence="3 5" id="KW-0804">Transcription</keyword>
<reference evidence="8" key="1">
    <citation type="journal article" date="2018" name="Nat. Plants">
        <title>Whole-genome landscape of Medicago truncatula symbiotic genes.</title>
        <authorList>
            <person name="Pecrix Y."/>
            <person name="Gamas P."/>
            <person name="Carrere S."/>
        </authorList>
    </citation>
    <scope>NUCLEOTIDE SEQUENCE</scope>
    <source>
        <tissue evidence="8">Leaves</tissue>
    </source>
</reference>
<dbReference type="PIRSF" id="PIRSF016021">
    <property type="entry name" value="ESCAROLA"/>
    <property type="match status" value="1"/>
</dbReference>
<dbReference type="PROSITE" id="PS51742">
    <property type="entry name" value="PPC"/>
    <property type="match status" value="1"/>
</dbReference>
<dbReference type="InterPro" id="IPR005175">
    <property type="entry name" value="PPC_dom"/>
</dbReference>
<proteinExistence type="predicted"/>
<feature type="domain" description="PPC" evidence="7">
    <location>
        <begin position="79"/>
        <end position="244"/>
    </location>
</feature>
<dbReference type="Gene3D" id="3.30.1330.80">
    <property type="entry name" value="Hypothetical protein, similar to alpha- acetolactate decarboxylase, domain 2"/>
    <property type="match status" value="1"/>
</dbReference>
<protein>
    <recommendedName>
        <fullName evidence="5">AT-hook motif nuclear-localized protein</fullName>
    </recommendedName>
</protein>
<dbReference type="CDD" id="cd11378">
    <property type="entry name" value="DUF296"/>
    <property type="match status" value="1"/>
</dbReference>
<dbReference type="Gramene" id="rna14775">
    <property type="protein sequence ID" value="RHN66715.1"/>
    <property type="gene ID" value="gene14775"/>
</dbReference>
<dbReference type="AlphaFoldDB" id="A0A396IRZ4"/>
<comment type="function">
    <text evidence="5">Transcription factor that specifically binds AT-rich DNA sequences related to the nuclear matrix attachment regions (MARs).</text>
</comment>
<dbReference type="GO" id="GO:0005634">
    <property type="term" value="C:nucleus"/>
    <property type="evidence" value="ECO:0007669"/>
    <property type="project" value="UniProtKB-SubCell"/>
</dbReference>
<keyword evidence="4 5" id="KW-0539">Nucleus</keyword>
<evidence type="ECO:0000259" key="7">
    <source>
        <dbReference type="PROSITE" id="PS51742"/>
    </source>
</evidence>
<accession>A0A396IRZ4</accession>
<evidence type="ECO:0000313" key="8">
    <source>
        <dbReference type="EMBL" id="RHN66715.1"/>
    </source>
</evidence>
<evidence type="ECO:0000256" key="5">
    <source>
        <dbReference type="PIRNR" id="PIRNR016021"/>
    </source>
</evidence>
<feature type="compositionally biased region" description="Polar residues" evidence="6">
    <location>
        <begin position="15"/>
        <end position="49"/>
    </location>
</feature>
<dbReference type="Pfam" id="PF03479">
    <property type="entry name" value="PCC"/>
    <property type="match status" value="1"/>
</dbReference>
<dbReference type="PANTHER" id="PTHR31100:SF63">
    <property type="entry name" value="AT-HOOK MOTIF NUCLEAR-LOCALIZED PROTEIN"/>
    <property type="match status" value="1"/>
</dbReference>
<dbReference type="EMBL" id="PSQE01000003">
    <property type="protein sequence ID" value="RHN66715.1"/>
    <property type="molecule type" value="Genomic_DNA"/>
</dbReference>
<feature type="region of interest" description="Disordered" evidence="6">
    <location>
        <begin position="1"/>
        <end position="77"/>
    </location>
</feature>
<evidence type="ECO:0000256" key="4">
    <source>
        <dbReference type="ARBA" id="ARBA00023242"/>
    </source>
</evidence>
<dbReference type="PANTHER" id="PTHR31100">
    <property type="entry name" value="AT-HOOK MOTIF NUCLEAR-LOCALIZED PROTEIN 15"/>
    <property type="match status" value="1"/>
</dbReference>
<dbReference type="InterPro" id="IPR014476">
    <property type="entry name" value="AHL15-29"/>
</dbReference>
<comment type="caution">
    <text evidence="8">The sequence shown here is derived from an EMBL/GenBank/DDBJ whole genome shotgun (WGS) entry which is preliminary data.</text>
</comment>
<name>A0A396IRZ4_MEDTR</name>
<evidence type="ECO:0000256" key="2">
    <source>
        <dbReference type="ARBA" id="ARBA00023125"/>
    </source>
</evidence>
<comment type="subcellular location">
    <subcellularLocation>
        <location evidence="5">Nucleus</location>
    </subcellularLocation>
</comment>
<keyword evidence="1 5" id="KW-0805">Transcription regulation</keyword>
<organism evidence="8">
    <name type="scientific">Medicago truncatula</name>
    <name type="common">Barrel medic</name>
    <name type="synonym">Medicago tribuloides</name>
    <dbReference type="NCBI Taxonomy" id="3880"/>
    <lineage>
        <taxon>Eukaryota</taxon>
        <taxon>Viridiplantae</taxon>
        <taxon>Streptophyta</taxon>
        <taxon>Embryophyta</taxon>
        <taxon>Tracheophyta</taxon>
        <taxon>Spermatophyta</taxon>
        <taxon>Magnoliopsida</taxon>
        <taxon>eudicotyledons</taxon>
        <taxon>Gunneridae</taxon>
        <taxon>Pentapetalae</taxon>
        <taxon>rosids</taxon>
        <taxon>fabids</taxon>
        <taxon>Fabales</taxon>
        <taxon>Fabaceae</taxon>
        <taxon>Papilionoideae</taxon>
        <taxon>50 kb inversion clade</taxon>
        <taxon>NPAAA clade</taxon>
        <taxon>Hologalegina</taxon>
        <taxon>IRL clade</taxon>
        <taxon>Trifolieae</taxon>
        <taxon>Medicago</taxon>
    </lineage>
</organism>
<evidence type="ECO:0000256" key="6">
    <source>
        <dbReference type="SAM" id="MobiDB-lite"/>
    </source>
</evidence>